<dbReference type="InterPro" id="IPR040521">
    <property type="entry name" value="KDZ"/>
</dbReference>
<comment type="caution">
    <text evidence="2">The sequence shown here is derived from an EMBL/GenBank/DDBJ whole genome shotgun (WGS) entry which is preliminary data.</text>
</comment>
<protein>
    <submittedName>
        <fullName evidence="2">Uncharacterized protein</fullName>
    </submittedName>
</protein>
<dbReference type="EMBL" id="JADNRY010000124">
    <property type="protein sequence ID" value="KAF9064383.1"/>
    <property type="molecule type" value="Genomic_DNA"/>
</dbReference>
<dbReference type="Proteomes" id="UP000772434">
    <property type="component" value="Unassembled WGS sequence"/>
</dbReference>
<organism evidence="2 3">
    <name type="scientific">Rhodocollybia butyracea</name>
    <dbReference type="NCBI Taxonomy" id="206335"/>
    <lineage>
        <taxon>Eukaryota</taxon>
        <taxon>Fungi</taxon>
        <taxon>Dikarya</taxon>
        <taxon>Basidiomycota</taxon>
        <taxon>Agaricomycotina</taxon>
        <taxon>Agaricomycetes</taxon>
        <taxon>Agaricomycetidae</taxon>
        <taxon>Agaricales</taxon>
        <taxon>Marasmiineae</taxon>
        <taxon>Omphalotaceae</taxon>
        <taxon>Rhodocollybia</taxon>
    </lineage>
</organism>
<evidence type="ECO:0000256" key="1">
    <source>
        <dbReference type="SAM" id="MobiDB-lite"/>
    </source>
</evidence>
<sequence length="134" mass="15155">MRPSEYLRSRWPLCFRGKGGANDEQVLTAFCFDAIICLDACFTQKHNKQRTRDPLRQHPKTVFVPKSEVREWEDFVKSVHPPKPTATTKKASRASETDDGFEGAIRVPNSVLSGCEQSFTAADETREKASGQFF</sequence>
<accession>A0A9P5U449</accession>
<gene>
    <name evidence="2" type="ORF">BDP27DRAFT_1230569</name>
</gene>
<evidence type="ECO:0000313" key="2">
    <source>
        <dbReference type="EMBL" id="KAF9064383.1"/>
    </source>
</evidence>
<reference evidence="2" key="1">
    <citation type="submission" date="2020-11" db="EMBL/GenBank/DDBJ databases">
        <authorList>
            <consortium name="DOE Joint Genome Institute"/>
            <person name="Ahrendt S."/>
            <person name="Riley R."/>
            <person name="Andreopoulos W."/>
            <person name="Labutti K."/>
            <person name="Pangilinan J."/>
            <person name="Ruiz-Duenas F.J."/>
            <person name="Barrasa J.M."/>
            <person name="Sanchez-Garcia M."/>
            <person name="Camarero S."/>
            <person name="Miyauchi S."/>
            <person name="Serrano A."/>
            <person name="Linde D."/>
            <person name="Babiker R."/>
            <person name="Drula E."/>
            <person name="Ayuso-Fernandez I."/>
            <person name="Pacheco R."/>
            <person name="Padilla G."/>
            <person name="Ferreira P."/>
            <person name="Barriuso J."/>
            <person name="Kellner H."/>
            <person name="Castanera R."/>
            <person name="Alfaro M."/>
            <person name="Ramirez L."/>
            <person name="Pisabarro A.G."/>
            <person name="Kuo A."/>
            <person name="Tritt A."/>
            <person name="Lipzen A."/>
            <person name="He G."/>
            <person name="Yan M."/>
            <person name="Ng V."/>
            <person name="Cullen D."/>
            <person name="Martin F."/>
            <person name="Rosso M.-N."/>
            <person name="Henrissat B."/>
            <person name="Hibbett D."/>
            <person name="Martinez A.T."/>
            <person name="Grigoriev I.V."/>
        </authorList>
    </citation>
    <scope>NUCLEOTIDE SEQUENCE</scope>
    <source>
        <strain evidence="2">AH 40177</strain>
    </source>
</reference>
<dbReference type="Pfam" id="PF18758">
    <property type="entry name" value="KDZ"/>
    <property type="match status" value="1"/>
</dbReference>
<dbReference type="OrthoDB" id="2666777at2759"/>
<dbReference type="AlphaFoldDB" id="A0A9P5U449"/>
<name>A0A9P5U449_9AGAR</name>
<evidence type="ECO:0000313" key="3">
    <source>
        <dbReference type="Proteomes" id="UP000772434"/>
    </source>
</evidence>
<keyword evidence="3" id="KW-1185">Reference proteome</keyword>
<proteinExistence type="predicted"/>
<feature type="region of interest" description="Disordered" evidence="1">
    <location>
        <begin position="79"/>
        <end position="101"/>
    </location>
</feature>